<dbReference type="AlphaFoldDB" id="A0A2G8LC65"/>
<reference evidence="2 3" key="1">
    <citation type="journal article" date="2017" name="PLoS Biol.">
        <title>The sea cucumber genome provides insights into morphological evolution and visceral regeneration.</title>
        <authorList>
            <person name="Zhang X."/>
            <person name="Sun L."/>
            <person name="Yuan J."/>
            <person name="Sun Y."/>
            <person name="Gao Y."/>
            <person name="Zhang L."/>
            <person name="Li S."/>
            <person name="Dai H."/>
            <person name="Hamel J.F."/>
            <person name="Liu C."/>
            <person name="Yu Y."/>
            <person name="Liu S."/>
            <person name="Lin W."/>
            <person name="Guo K."/>
            <person name="Jin S."/>
            <person name="Xu P."/>
            <person name="Storey K.B."/>
            <person name="Huan P."/>
            <person name="Zhang T."/>
            <person name="Zhou Y."/>
            <person name="Zhang J."/>
            <person name="Lin C."/>
            <person name="Li X."/>
            <person name="Xing L."/>
            <person name="Huo D."/>
            <person name="Sun M."/>
            <person name="Wang L."/>
            <person name="Mercier A."/>
            <person name="Li F."/>
            <person name="Yang H."/>
            <person name="Xiang J."/>
        </authorList>
    </citation>
    <scope>NUCLEOTIDE SEQUENCE [LARGE SCALE GENOMIC DNA]</scope>
    <source>
        <strain evidence="2">Shaxun</strain>
        <tissue evidence="2">Muscle</tissue>
    </source>
</reference>
<sequence length="325" mass="36407">MARKGKSHSKPHVQEQCGVWLSAKGRSKLQEGSTDQRILPCYGLKPKKARTVLGETSATLPNPRIGGKQSTLSMFFKPTPILCKDEDTVKKTTGKHDTHLDIERLITPRNHSVSEDVTNFARVKQLHQTQGADKENEFHSDEEDFENGNLVSSKEKNTLSSVPKIDSKKLSDENCCTILSNDVGCSEQDSIKQWQNFNAHNLFEGKAHIEHEHISHIARAKRKGCFDESPSSKKQPRFQDKEGDDDKLSRHPKYSENCSWSENYQTISSQLNSTDELSVSENVVCSEKNPKSSRTRDPLGESNFIQDNSSCISATGGMTSELHPH</sequence>
<feature type="compositionally biased region" description="Basic and acidic residues" evidence="1">
    <location>
        <begin position="288"/>
        <end position="299"/>
    </location>
</feature>
<organism evidence="2 3">
    <name type="scientific">Stichopus japonicus</name>
    <name type="common">Sea cucumber</name>
    <dbReference type="NCBI Taxonomy" id="307972"/>
    <lineage>
        <taxon>Eukaryota</taxon>
        <taxon>Metazoa</taxon>
        <taxon>Echinodermata</taxon>
        <taxon>Eleutherozoa</taxon>
        <taxon>Echinozoa</taxon>
        <taxon>Holothuroidea</taxon>
        <taxon>Aspidochirotacea</taxon>
        <taxon>Aspidochirotida</taxon>
        <taxon>Stichopodidae</taxon>
        <taxon>Apostichopus</taxon>
    </lineage>
</organism>
<accession>A0A2G8LC65</accession>
<keyword evidence="3" id="KW-1185">Reference proteome</keyword>
<proteinExistence type="predicted"/>
<dbReference type="EMBL" id="MRZV01000133">
    <property type="protein sequence ID" value="PIK57740.1"/>
    <property type="molecule type" value="Genomic_DNA"/>
</dbReference>
<comment type="caution">
    <text evidence="2">The sequence shown here is derived from an EMBL/GenBank/DDBJ whole genome shotgun (WGS) entry which is preliminary data.</text>
</comment>
<feature type="compositionally biased region" description="Polar residues" evidence="1">
    <location>
        <begin position="303"/>
        <end position="318"/>
    </location>
</feature>
<feature type="region of interest" description="Disordered" evidence="1">
    <location>
        <begin position="221"/>
        <end position="253"/>
    </location>
</feature>
<name>A0A2G8LC65_STIJA</name>
<evidence type="ECO:0000313" key="2">
    <source>
        <dbReference type="EMBL" id="PIK57740.1"/>
    </source>
</evidence>
<evidence type="ECO:0000256" key="1">
    <source>
        <dbReference type="SAM" id="MobiDB-lite"/>
    </source>
</evidence>
<evidence type="ECO:0000313" key="3">
    <source>
        <dbReference type="Proteomes" id="UP000230750"/>
    </source>
</evidence>
<feature type="compositionally biased region" description="Basic and acidic residues" evidence="1">
    <location>
        <begin position="237"/>
        <end position="249"/>
    </location>
</feature>
<protein>
    <submittedName>
        <fullName evidence="2">Uncharacterized protein</fullName>
    </submittedName>
</protein>
<feature type="region of interest" description="Disordered" evidence="1">
    <location>
        <begin position="281"/>
        <end position="325"/>
    </location>
</feature>
<dbReference type="OrthoDB" id="10683372at2759"/>
<dbReference type="Proteomes" id="UP000230750">
    <property type="component" value="Unassembled WGS sequence"/>
</dbReference>
<gene>
    <name evidence="2" type="ORF">BSL78_05348</name>
</gene>